<dbReference type="AlphaFoldDB" id="A0AAD7G182"/>
<sequence length="102" mass="10932">MRAGVRGACEPGLQVEMSCIDPAGSSPETSEFLPAALSELSGSAERKTMSLRTGTTNWDRTKRSPQVAKDEAHFRLQRVGKRVRGKMLALTGAGVVPPYEGT</sequence>
<name>A0AAD7G182_9AGAR</name>
<protein>
    <submittedName>
        <fullName evidence="1">Uncharacterized protein</fullName>
    </submittedName>
</protein>
<dbReference type="Proteomes" id="UP001221142">
    <property type="component" value="Unassembled WGS sequence"/>
</dbReference>
<evidence type="ECO:0000313" key="2">
    <source>
        <dbReference type="Proteomes" id="UP001221142"/>
    </source>
</evidence>
<proteinExistence type="predicted"/>
<comment type="caution">
    <text evidence="1">The sequence shown here is derived from an EMBL/GenBank/DDBJ whole genome shotgun (WGS) entry which is preliminary data.</text>
</comment>
<organism evidence="1 2">
    <name type="scientific">Roridomyces roridus</name>
    <dbReference type="NCBI Taxonomy" id="1738132"/>
    <lineage>
        <taxon>Eukaryota</taxon>
        <taxon>Fungi</taxon>
        <taxon>Dikarya</taxon>
        <taxon>Basidiomycota</taxon>
        <taxon>Agaricomycotina</taxon>
        <taxon>Agaricomycetes</taxon>
        <taxon>Agaricomycetidae</taxon>
        <taxon>Agaricales</taxon>
        <taxon>Marasmiineae</taxon>
        <taxon>Mycenaceae</taxon>
        <taxon>Roridomyces</taxon>
    </lineage>
</organism>
<gene>
    <name evidence="1" type="ORF">FB45DRAFT_859251</name>
</gene>
<accession>A0AAD7G182</accession>
<evidence type="ECO:0000313" key="1">
    <source>
        <dbReference type="EMBL" id="KAJ7650490.1"/>
    </source>
</evidence>
<dbReference type="EMBL" id="JARKIF010000001">
    <property type="protein sequence ID" value="KAJ7650490.1"/>
    <property type="molecule type" value="Genomic_DNA"/>
</dbReference>
<keyword evidence="2" id="KW-1185">Reference proteome</keyword>
<reference evidence="1" key="1">
    <citation type="submission" date="2023-03" db="EMBL/GenBank/DDBJ databases">
        <title>Massive genome expansion in bonnet fungi (Mycena s.s.) driven by repeated elements and novel gene families across ecological guilds.</title>
        <authorList>
            <consortium name="Lawrence Berkeley National Laboratory"/>
            <person name="Harder C.B."/>
            <person name="Miyauchi S."/>
            <person name="Viragh M."/>
            <person name="Kuo A."/>
            <person name="Thoen E."/>
            <person name="Andreopoulos B."/>
            <person name="Lu D."/>
            <person name="Skrede I."/>
            <person name="Drula E."/>
            <person name="Henrissat B."/>
            <person name="Morin E."/>
            <person name="Kohler A."/>
            <person name="Barry K."/>
            <person name="LaButti K."/>
            <person name="Morin E."/>
            <person name="Salamov A."/>
            <person name="Lipzen A."/>
            <person name="Mereny Z."/>
            <person name="Hegedus B."/>
            <person name="Baldrian P."/>
            <person name="Stursova M."/>
            <person name="Weitz H."/>
            <person name="Taylor A."/>
            <person name="Grigoriev I.V."/>
            <person name="Nagy L.G."/>
            <person name="Martin F."/>
            <person name="Kauserud H."/>
        </authorList>
    </citation>
    <scope>NUCLEOTIDE SEQUENCE</scope>
    <source>
        <strain evidence="1">9284</strain>
    </source>
</reference>